<proteinExistence type="predicted"/>
<keyword evidence="1" id="KW-1133">Transmembrane helix</keyword>
<organism evidence="2 3">
    <name type="scientific">Streptomyces poonensis</name>
    <dbReference type="NCBI Taxonomy" id="68255"/>
    <lineage>
        <taxon>Bacteria</taxon>
        <taxon>Bacillati</taxon>
        <taxon>Actinomycetota</taxon>
        <taxon>Actinomycetes</taxon>
        <taxon>Kitasatosporales</taxon>
        <taxon>Streptomycetaceae</taxon>
        <taxon>Streptomyces</taxon>
    </lineage>
</organism>
<reference evidence="2" key="2">
    <citation type="submission" date="2020-09" db="EMBL/GenBank/DDBJ databases">
        <authorList>
            <person name="Sun Q."/>
            <person name="Ohkuma M."/>
        </authorList>
    </citation>
    <scope>NUCLEOTIDE SEQUENCE</scope>
    <source>
        <strain evidence="2">JCM 4815</strain>
    </source>
</reference>
<dbReference type="AlphaFoldDB" id="A0A918UKM3"/>
<evidence type="ECO:0000313" key="3">
    <source>
        <dbReference type="Proteomes" id="UP000622166"/>
    </source>
</evidence>
<name>A0A918UKM3_9ACTN</name>
<feature type="transmembrane region" description="Helical" evidence="1">
    <location>
        <begin position="97"/>
        <end position="119"/>
    </location>
</feature>
<feature type="transmembrane region" description="Helical" evidence="1">
    <location>
        <begin position="15"/>
        <end position="34"/>
    </location>
</feature>
<comment type="caution">
    <text evidence="2">The sequence shown here is derived from an EMBL/GenBank/DDBJ whole genome shotgun (WGS) entry which is preliminary data.</text>
</comment>
<accession>A0A918UKM3</accession>
<keyword evidence="3" id="KW-1185">Reference proteome</keyword>
<feature type="transmembrane region" description="Helical" evidence="1">
    <location>
        <begin position="46"/>
        <end position="63"/>
    </location>
</feature>
<dbReference type="RefSeq" id="WP_189861078.1">
    <property type="nucleotide sequence ID" value="NZ_BMVW01000007.1"/>
</dbReference>
<dbReference type="EMBL" id="BMVW01000007">
    <property type="protein sequence ID" value="GGZ16502.1"/>
    <property type="molecule type" value="Genomic_DNA"/>
</dbReference>
<reference evidence="2" key="1">
    <citation type="journal article" date="2014" name="Int. J. Syst. Evol. Microbiol.">
        <title>Complete genome sequence of Corynebacterium casei LMG S-19264T (=DSM 44701T), isolated from a smear-ripened cheese.</title>
        <authorList>
            <consortium name="US DOE Joint Genome Institute (JGI-PGF)"/>
            <person name="Walter F."/>
            <person name="Albersmeier A."/>
            <person name="Kalinowski J."/>
            <person name="Ruckert C."/>
        </authorList>
    </citation>
    <scope>NUCLEOTIDE SEQUENCE</scope>
    <source>
        <strain evidence="2">JCM 4815</strain>
    </source>
</reference>
<feature type="transmembrane region" description="Helical" evidence="1">
    <location>
        <begin position="70"/>
        <end position="91"/>
    </location>
</feature>
<evidence type="ECO:0000313" key="2">
    <source>
        <dbReference type="EMBL" id="GGZ16502.1"/>
    </source>
</evidence>
<dbReference type="Proteomes" id="UP000622166">
    <property type="component" value="Unassembled WGS sequence"/>
</dbReference>
<keyword evidence="1" id="KW-0472">Membrane</keyword>
<protein>
    <submittedName>
        <fullName evidence="2">Uncharacterized protein</fullName>
    </submittedName>
</protein>
<keyword evidence="1" id="KW-0812">Transmembrane</keyword>
<gene>
    <name evidence="2" type="ORF">GCM10010365_40640</name>
</gene>
<evidence type="ECO:0000256" key="1">
    <source>
        <dbReference type="SAM" id="Phobius"/>
    </source>
</evidence>
<sequence length="129" mass="14059">MSEIREAVPPRQVRAAQLLLLSLAFVGVVVLLALQDGLTYHGMGELLAPWLLVWVCALLAVTYDGRARGGVRMTTIVLMVFVVVGSLDQVFGAEDPAAFVDAALRVALGLPAVVLLFLPEARDWFERER</sequence>